<name>A0A9D5JX36_9BACT</name>
<organism evidence="6 7">
    <name type="scientific">candidate division KSB3 bacterium</name>
    <dbReference type="NCBI Taxonomy" id="2044937"/>
    <lineage>
        <taxon>Bacteria</taxon>
        <taxon>candidate division KSB3</taxon>
    </lineage>
</organism>
<evidence type="ECO:0000256" key="3">
    <source>
        <dbReference type="ARBA" id="ARBA00022801"/>
    </source>
</evidence>
<evidence type="ECO:0000256" key="2">
    <source>
        <dbReference type="ARBA" id="ARBA00012758"/>
    </source>
</evidence>
<sequence>MYAGYGFQSFEIGDVDVVKHEGIYHLFHLILPNHDYIAHAVSEDGLNWQRVKNALFISDPKAWDDDMLWTMHVSPDPYKPGSWRMFYTGLCMRESGRIQRIGLARSDDLYLWHKDTAGMYPLEISDPYYEHSLEEGRNWVSFRDPFCFHEDGQAHLLATARVNHGPIVRRGCVALATENGENQFTFEPPLFHPMRYDDMEVPNIITLRDRYYLIASIREDVKVHYWYADTFKGPYHNFSDNVLLPQGNYAARISREEDGRYLVWNFFFKGLTTKGEHLMAPPKELVVNPTGQLQLKTFRGFDTLITNTLTLSDLVPLQPLFHNPHASGATEDVSCWFGCESGFEMFLLQGEYRDFMLSGELNLEGRGKCGLVFRLNDEGDGYYLSLELFKGIAQIRAWGHKPHGTIEEAFHYDQLQAAYYEATSDPHPFCLVAYEQYLEFSLNNHILLTLADDQFQQGKVGFYVESARIRLDHLQLKVCTQPSTKSYPGNIANY</sequence>
<evidence type="ECO:0000313" key="6">
    <source>
        <dbReference type="EMBL" id="MBD3325838.1"/>
    </source>
</evidence>
<proteinExistence type="inferred from homology"/>
<dbReference type="SMART" id="SM00640">
    <property type="entry name" value="Glyco_32"/>
    <property type="match status" value="1"/>
</dbReference>
<evidence type="ECO:0000259" key="5">
    <source>
        <dbReference type="Pfam" id="PF00251"/>
    </source>
</evidence>
<dbReference type="InterPro" id="IPR051214">
    <property type="entry name" value="GH32_Enzymes"/>
</dbReference>
<dbReference type="EMBL" id="WJJP01000478">
    <property type="protein sequence ID" value="MBD3325838.1"/>
    <property type="molecule type" value="Genomic_DNA"/>
</dbReference>
<dbReference type="Gene3D" id="2.115.10.20">
    <property type="entry name" value="Glycosyl hydrolase domain, family 43"/>
    <property type="match status" value="1"/>
</dbReference>
<reference evidence="6" key="1">
    <citation type="submission" date="2019-11" db="EMBL/GenBank/DDBJ databases">
        <title>Microbial mats filling the niche in hypersaline microbial mats.</title>
        <authorList>
            <person name="Wong H.L."/>
            <person name="Macleod F.I."/>
            <person name="White R.A. III"/>
            <person name="Burns B.P."/>
        </authorList>
    </citation>
    <scope>NUCLEOTIDE SEQUENCE</scope>
    <source>
        <strain evidence="6">Rbin_158</strain>
    </source>
</reference>
<comment type="similarity">
    <text evidence="1">Belongs to the glycosyl hydrolase 32 family.</text>
</comment>
<evidence type="ECO:0000256" key="4">
    <source>
        <dbReference type="ARBA" id="ARBA00023295"/>
    </source>
</evidence>
<gene>
    <name evidence="6" type="ORF">GF339_14730</name>
</gene>
<feature type="domain" description="Glycosyl hydrolase family 32 N-terminal" evidence="5">
    <location>
        <begin position="17"/>
        <end position="266"/>
    </location>
</feature>
<dbReference type="AlphaFoldDB" id="A0A9D5JX36"/>
<dbReference type="Gene3D" id="2.60.120.560">
    <property type="entry name" value="Exo-inulinase, domain 1"/>
    <property type="match status" value="1"/>
</dbReference>
<dbReference type="PANTHER" id="PTHR43101">
    <property type="entry name" value="BETA-FRUCTOSIDASE"/>
    <property type="match status" value="1"/>
</dbReference>
<keyword evidence="4" id="KW-0326">Glycosidase</keyword>
<dbReference type="GO" id="GO:0005975">
    <property type="term" value="P:carbohydrate metabolic process"/>
    <property type="evidence" value="ECO:0007669"/>
    <property type="project" value="InterPro"/>
</dbReference>
<keyword evidence="3 6" id="KW-0378">Hydrolase</keyword>
<dbReference type="PANTHER" id="PTHR43101:SF1">
    <property type="entry name" value="BETA-FRUCTOSIDASE"/>
    <property type="match status" value="1"/>
</dbReference>
<dbReference type="InterPro" id="IPR013148">
    <property type="entry name" value="Glyco_hydro_32_N"/>
</dbReference>
<evidence type="ECO:0000256" key="1">
    <source>
        <dbReference type="ARBA" id="ARBA00009902"/>
    </source>
</evidence>
<dbReference type="SUPFAM" id="SSF75005">
    <property type="entry name" value="Arabinanase/levansucrase/invertase"/>
    <property type="match status" value="1"/>
</dbReference>
<evidence type="ECO:0000313" key="7">
    <source>
        <dbReference type="Proteomes" id="UP000649604"/>
    </source>
</evidence>
<protein>
    <recommendedName>
        <fullName evidence="2">beta-fructofuranosidase</fullName>
        <ecNumber evidence="2">3.2.1.26</ecNumber>
    </recommendedName>
</protein>
<accession>A0A9D5JX36</accession>
<dbReference type="GO" id="GO:0004564">
    <property type="term" value="F:beta-fructofuranosidase activity"/>
    <property type="evidence" value="ECO:0007669"/>
    <property type="project" value="UniProtKB-EC"/>
</dbReference>
<comment type="caution">
    <text evidence="6">The sequence shown here is derived from an EMBL/GenBank/DDBJ whole genome shotgun (WGS) entry which is preliminary data.</text>
</comment>
<dbReference type="Proteomes" id="UP000649604">
    <property type="component" value="Unassembled WGS sequence"/>
</dbReference>
<dbReference type="CDD" id="cd18609">
    <property type="entry name" value="GH32-like"/>
    <property type="match status" value="1"/>
</dbReference>
<dbReference type="EC" id="3.2.1.26" evidence="2"/>
<dbReference type="InterPro" id="IPR023296">
    <property type="entry name" value="Glyco_hydro_beta-prop_sf"/>
</dbReference>
<dbReference type="Pfam" id="PF00251">
    <property type="entry name" value="Glyco_hydro_32N"/>
    <property type="match status" value="1"/>
</dbReference>
<dbReference type="InterPro" id="IPR001362">
    <property type="entry name" value="Glyco_hydro_32"/>
</dbReference>